<evidence type="ECO:0000256" key="6">
    <source>
        <dbReference type="ARBA" id="ARBA00023002"/>
    </source>
</evidence>
<keyword evidence="6" id="KW-0560">Oxidoreductase</keyword>
<proteinExistence type="inferred from homology"/>
<reference evidence="7" key="1">
    <citation type="submission" date="2018-05" db="EMBL/GenBank/DDBJ databases">
        <authorList>
            <person name="Lanie J.A."/>
            <person name="Ng W.-L."/>
            <person name="Kazmierczak K.M."/>
            <person name="Andrzejewski T.M."/>
            <person name="Davidsen T.M."/>
            <person name="Wayne K.J."/>
            <person name="Tettelin H."/>
            <person name="Glass J.I."/>
            <person name="Rusch D."/>
            <person name="Podicherti R."/>
            <person name="Tsui H.-C.T."/>
            <person name="Winkler M.E."/>
        </authorList>
    </citation>
    <scope>NUCLEOTIDE SEQUENCE</scope>
</reference>
<dbReference type="SUPFAM" id="SSF51730">
    <property type="entry name" value="FAD-linked oxidoreductase"/>
    <property type="match status" value="1"/>
</dbReference>
<evidence type="ECO:0000256" key="4">
    <source>
        <dbReference type="ARBA" id="ARBA00022630"/>
    </source>
</evidence>
<evidence type="ECO:0000256" key="1">
    <source>
        <dbReference type="ARBA" id="ARBA00001974"/>
    </source>
</evidence>
<comment type="similarity">
    <text evidence="3">Belongs to the methylenetetrahydrofolate reductase family.</text>
</comment>
<dbReference type="GO" id="GO:0005829">
    <property type="term" value="C:cytosol"/>
    <property type="evidence" value="ECO:0007669"/>
    <property type="project" value="TreeGrafter"/>
</dbReference>
<evidence type="ECO:0000256" key="2">
    <source>
        <dbReference type="ARBA" id="ARBA00004777"/>
    </source>
</evidence>
<dbReference type="GO" id="GO:0071949">
    <property type="term" value="F:FAD binding"/>
    <property type="evidence" value="ECO:0007669"/>
    <property type="project" value="TreeGrafter"/>
</dbReference>
<dbReference type="UniPathway" id="UPA00193"/>
<keyword evidence="4" id="KW-0285">Flavoprotein</keyword>
<sequence length="217" mass="23974">MAKVTDILNNSNEPVVICDFSPPKGSDPYLQYNAESLDATFLCTAYSPGQSVRVDPAMLAYTIKKLTQKEVIFTLATRDMNKLAIQNHLLGANLLGLENVLIVGGDAFSKSDSTSVKSVKDFTTTQLIAATKSMNLGKDYRGRELLSPTNFCVGATIDLGNNLQKESILTHKKVTAGADFFVTQPIYDTETLERFQDNYSLLNERFTRPFFVGLQIL</sequence>
<dbReference type="GO" id="GO:0009086">
    <property type="term" value="P:methionine biosynthetic process"/>
    <property type="evidence" value="ECO:0007669"/>
    <property type="project" value="TreeGrafter"/>
</dbReference>
<organism evidence="7">
    <name type="scientific">marine metagenome</name>
    <dbReference type="NCBI Taxonomy" id="408172"/>
    <lineage>
        <taxon>unclassified sequences</taxon>
        <taxon>metagenomes</taxon>
        <taxon>ecological metagenomes</taxon>
    </lineage>
</organism>
<comment type="pathway">
    <text evidence="2">One-carbon metabolism; tetrahydrofolate interconversion.</text>
</comment>
<dbReference type="AlphaFoldDB" id="A0A382L8R1"/>
<name>A0A382L8R1_9ZZZZ</name>
<dbReference type="InterPro" id="IPR029041">
    <property type="entry name" value="FAD-linked_oxidoreductase-like"/>
</dbReference>
<dbReference type="Pfam" id="PF02219">
    <property type="entry name" value="MTHFR"/>
    <property type="match status" value="1"/>
</dbReference>
<feature type="non-terminal residue" evidence="7">
    <location>
        <position position="217"/>
    </location>
</feature>
<dbReference type="PANTHER" id="PTHR45754">
    <property type="entry name" value="METHYLENETETRAHYDROFOLATE REDUCTASE"/>
    <property type="match status" value="1"/>
</dbReference>
<dbReference type="EMBL" id="UINC01085501">
    <property type="protein sequence ID" value="SVC33116.1"/>
    <property type="molecule type" value="Genomic_DNA"/>
</dbReference>
<protein>
    <submittedName>
        <fullName evidence="7">Uncharacterized protein</fullName>
    </submittedName>
</protein>
<evidence type="ECO:0000313" key="7">
    <source>
        <dbReference type="EMBL" id="SVC33116.1"/>
    </source>
</evidence>
<keyword evidence="5" id="KW-0274">FAD</keyword>
<evidence type="ECO:0000256" key="3">
    <source>
        <dbReference type="ARBA" id="ARBA00006743"/>
    </source>
</evidence>
<accession>A0A382L8R1</accession>
<dbReference type="GO" id="GO:0035999">
    <property type="term" value="P:tetrahydrofolate interconversion"/>
    <property type="evidence" value="ECO:0007669"/>
    <property type="project" value="UniProtKB-UniPathway"/>
</dbReference>
<dbReference type="InterPro" id="IPR003171">
    <property type="entry name" value="Mehydrof_redctse-like"/>
</dbReference>
<comment type="cofactor">
    <cofactor evidence="1">
        <name>FAD</name>
        <dbReference type="ChEBI" id="CHEBI:57692"/>
    </cofactor>
</comment>
<dbReference type="Gene3D" id="3.20.20.220">
    <property type="match status" value="1"/>
</dbReference>
<dbReference type="GO" id="GO:0004489">
    <property type="term" value="F:methylenetetrahydrofolate reductase [NAD(P)H] activity"/>
    <property type="evidence" value="ECO:0007669"/>
    <property type="project" value="InterPro"/>
</dbReference>
<evidence type="ECO:0000256" key="5">
    <source>
        <dbReference type="ARBA" id="ARBA00022827"/>
    </source>
</evidence>
<gene>
    <name evidence="7" type="ORF">METZ01_LOCUS285970</name>
</gene>
<dbReference type="PANTHER" id="PTHR45754:SF3">
    <property type="entry name" value="METHYLENETETRAHYDROFOLATE REDUCTASE (NADPH)"/>
    <property type="match status" value="1"/>
</dbReference>